<dbReference type="InterPro" id="IPR017941">
    <property type="entry name" value="Rieske_2Fe-2S"/>
</dbReference>
<evidence type="ECO:0000313" key="8">
    <source>
        <dbReference type="Proteomes" id="UP001205843"/>
    </source>
</evidence>
<dbReference type="PROSITE" id="PS51296">
    <property type="entry name" value="RIESKE"/>
    <property type="match status" value="1"/>
</dbReference>
<feature type="domain" description="Rieske" evidence="6">
    <location>
        <begin position="74"/>
        <end position="184"/>
    </location>
</feature>
<evidence type="ECO:0000259" key="6">
    <source>
        <dbReference type="PROSITE" id="PS51296"/>
    </source>
</evidence>
<reference evidence="7" key="1">
    <citation type="submission" date="2022-03" db="EMBL/GenBank/DDBJ databases">
        <title>Genomic Encyclopedia of Type Strains, Phase III (KMG-III): the genomes of soil and plant-associated and newly described type strains.</title>
        <authorList>
            <person name="Whitman W."/>
        </authorList>
    </citation>
    <scope>NUCLEOTIDE SEQUENCE</scope>
    <source>
        <strain evidence="7">ANL 6-2</strain>
    </source>
</reference>
<keyword evidence="4" id="KW-0411">Iron-sulfur</keyword>
<keyword evidence="5" id="KW-0732">Signal</keyword>
<evidence type="ECO:0000256" key="3">
    <source>
        <dbReference type="ARBA" id="ARBA00023004"/>
    </source>
</evidence>
<keyword evidence="8" id="KW-1185">Reference proteome</keyword>
<proteinExistence type="predicted"/>
<dbReference type="GO" id="GO:0046872">
    <property type="term" value="F:metal ion binding"/>
    <property type="evidence" value="ECO:0007669"/>
    <property type="project" value="UniProtKB-KW"/>
</dbReference>
<feature type="signal peptide" evidence="5">
    <location>
        <begin position="1"/>
        <end position="26"/>
    </location>
</feature>
<dbReference type="Gene3D" id="2.102.10.10">
    <property type="entry name" value="Rieske [2Fe-2S] iron-sulphur domain"/>
    <property type="match status" value="1"/>
</dbReference>
<dbReference type="SUPFAM" id="SSF50022">
    <property type="entry name" value="ISP domain"/>
    <property type="match status" value="1"/>
</dbReference>
<evidence type="ECO:0000256" key="1">
    <source>
        <dbReference type="ARBA" id="ARBA00022714"/>
    </source>
</evidence>
<organism evidence="7 8">
    <name type="scientific">Natronocella acetinitrilica</name>
    <dbReference type="NCBI Taxonomy" id="414046"/>
    <lineage>
        <taxon>Bacteria</taxon>
        <taxon>Pseudomonadati</taxon>
        <taxon>Pseudomonadota</taxon>
        <taxon>Gammaproteobacteria</taxon>
        <taxon>Chromatiales</taxon>
        <taxon>Ectothiorhodospiraceae</taxon>
        <taxon>Natronocella</taxon>
    </lineage>
</organism>
<dbReference type="EMBL" id="JALJXV010000002">
    <property type="protein sequence ID" value="MCP1673627.1"/>
    <property type="molecule type" value="Genomic_DNA"/>
</dbReference>
<dbReference type="Proteomes" id="UP001205843">
    <property type="component" value="Unassembled WGS sequence"/>
</dbReference>
<dbReference type="InterPro" id="IPR036922">
    <property type="entry name" value="Rieske_2Fe-2S_sf"/>
</dbReference>
<keyword evidence="3" id="KW-0408">Iron</keyword>
<evidence type="ECO:0000256" key="4">
    <source>
        <dbReference type="ARBA" id="ARBA00023014"/>
    </source>
</evidence>
<protein>
    <submittedName>
        <fullName evidence="7">Rieske Fe-S protein</fullName>
    </submittedName>
</protein>
<evidence type="ECO:0000256" key="5">
    <source>
        <dbReference type="SAM" id="SignalP"/>
    </source>
</evidence>
<keyword evidence="1" id="KW-0001">2Fe-2S</keyword>
<dbReference type="PROSITE" id="PS51257">
    <property type="entry name" value="PROKAR_LIPOPROTEIN"/>
    <property type="match status" value="1"/>
</dbReference>
<comment type="caution">
    <text evidence="7">The sequence shown here is derived from an EMBL/GenBank/DDBJ whole genome shotgun (WGS) entry which is preliminary data.</text>
</comment>
<gene>
    <name evidence="7" type="ORF">J2T57_000726</name>
</gene>
<keyword evidence="2" id="KW-0479">Metal-binding</keyword>
<accession>A0AAE3KF05</accession>
<feature type="chain" id="PRO_5041899511" evidence="5">
    <location>
        <begin position="27"/>
        <end position="238"/>
    </location>
</feature>
<evidence type="ECO:0000256" key="2">
    <source>
        <dbReference type="ARBA" id="ARBA00022723"/>
    </source>
</evidence>
<dbReference type="GO" id="GO:0051537">
    <property type="term" value="F:2 iron, 2 sulfur cluster binding"/>
    <property type="evidence" value="ECO:0007669"/>
    <property type="project" value="UniProtKB-KW"/>
</dbReference>
<sequence>MKRRSFIQACGVGAGCVAVAGGLAQAAGNGELRPRHYERVRLLGHDGSPLLASTLPDKQQYVFPYPYAATPCFLINLGEPMPPRNGLKTADGEPYSWPGGVGPRRQLVAYSAICAHKLAHPTPTLSYISFRQARNGDEPESGVISCCAENSLYNPSQGAEVISGPARQPLASIIMEHDDETDELFAVGTLGGELFDRFFSDFEARLSLEYPDGNGAKPLTGEVTALTLADYTNNIMRC</sequence>
<dbReference type="RefSeq" id="WP_253474370.1">
    <property type="nucleotide sequence ID" value="NZ_JALJXV010000002.1"/>
</dbReference>
<dbReference type="AlphaFoldDB" id="A0AAE3KF05"/>
<name>A0AAE3KF05_9GAMM</name>
<evidence type="ECO:0000313" key="7">
    <source>
        <dbReference type="EMBL" id="MCP1673627.1"/>
    </source>
</evidence>